<evidence type="ECO:0000256" key="1">
    <source>
        <dbReference type="ARBA" id="ARBA00001913"/>
    </source>
</evidence>
<comment type="caution">
    <text evidence="10">The sequence shown here is derived from an EMBL/GenBank/DDBJ whole genome shotgun (WGS) entry which is preliminary data.</text>
</comment>
<dbReference type="InterPro" id="IPR050738">
    <property type="entry name" value="Sulfatase"/>
</dbReference>
<dbReference type="CDD" id="cd16144">
    <property type="entry name" value="ARS_like"/>
    <property type="match status" value="1"/>
</dbReference>
<evidence type="ECO:0000256" key="4">
    <source>
        <dbReference type="ARBA" id="ARBA00022729"/>
    </source>
</evidence>
<evidence type="ECO:0000313" key="10">
    <source>
        <dbReference type="EMBL" id="PXX23180.1"/>
    </source>
</evidence>
<dbReference type="PANTHER" id="PTHR42693">
    <property type="entry name" value="ARYLSULFATASE FAMILY MEMBER"/>
    <property type="match status" value="1"/>
</dbReference>
<dbReference type="OrthoDB" id="9765065at2"/>
<feature type="signal peptide" evidence="8">
    <location>
        <begin position="1"/>
        <end position="21"/>
    </location>
</feature>
<comment type="similarity">
    <text evidence="2">Belongs to the sulfatase family.</text>
</comment>
<name>A0A318I245_9BACT</name>
<dbReference type="EMBL" id="QJJX01000007">
    <property type="protein sequence ID" value="PXX23180.1"/>
    <property type="molecule type" value="Genomic_DNA"/>
</dbReference>
<feature type="domain" description="Sulfatase N-terminal" evidence="9">
    <location>
        <begin position="27"/>
        <end position="395"/>
    </location>
</feature>
<dbReference type="Gene3D" id="3.30.1120.10">
    <property type="match status" value="1"/>
</dbReference>
<keyword evidence="11" id="KW-1185">Reference proteome</keyword>
<dbReference type="PANTHER" id="PTHR42693:SF42">
    <property type="entry name" value="ARYLSULFATASE G"/>
    <property type="match status" value="1"/>
</dbReference>
<keyword evidence="5" id="KW-0378">Hydrolase</keyword>
<sequence length="514" mass="58279">MTTSPLALLPTALLIPTNALAQTQNKPNIVLFLVDDMGWQETSVPFYKEKTLLNSRYRTPNMEQLASRGVKFTQAYASAISSPSRCSLLSGMNAARHKVTNWTFDYNVETDMNDPEMMPPTWNCNGIQPDTVTSAHNRHRTTLITPLPQLLKDAGYYTIHCGKAHFGARTTAGEDPRSFGFMVNIAGGANGGPASYLARKEFGSNRFHVYGLEQYYNTDTFLTEALTIEAIKALNKPITEGKPFFLYMSHYAIHVPYEADERFTPNYRQANGQGMFDPMLQQPLNENEINHAALIEGMDKSLGDLLRFIDSKPEVARNTIVIFMSDNGGQAIDVRQGRHNYDQNYPARGGKGSALEGGIHEPMLVYWPGVTRGGTENHNRVMIEDFFPSLLDMAQVSQYRTSQVVDGRSFVPLLRNPKLHRKRQIVWHYPHFWTTNISERDGYGPSSALMHGHYHLIYYWRTNTCELYNVTNDIGESNNLAHKKPKLTNKLKKMLFKELDEYGAQKPTWKTPKH</sequence>
<dbReference type="Gene3D" id="3.40.720.10">
    <property type="entry name" value="Alkaline Phosphatase, subunit A"/>
    <property type="match status" value="1"/>
</dbReference>
<evidence type="ECO:0000256" key="2">
    <source>
        <dbReference type="ARBA" id="ARBA00008779"/>
    </source>
</evidence>
<organism evidence="10 11">
    <name type="scientific">Hoylesella shahii DSM 15611 = JCM 12083</name>
    <dbReference type="NCBI Taxonomy" id="1122991"/>
    <lineage>
        <taxon>Bacteria</taxon>
        <taxon>Pseudomonadati</taxon>
        <taxon>Bacteroidota</taxon>
        <taxon>Bacteroidia</taxon>
        <taxon>Bacteroidales</taxon>
        <taxon>Prevotellaceae</taxon>
        <taxon>Hoylesella</taxon>
    </lineage>
</organism>
<keyword evidence="4 8" id="KW-0732">Signal</keyword>
<dbReference type="InterPro" id="IPR017850">
    <property type="entry name" value="Alkaline_phosphatase_core_sf"/>
</dbReference>
<dbReference type="GO" id="GO:0004065">
    <property type="term" value="F:arylsulfatase activity"/>
    <property type="evidence" value="ECO:0007669"/>
    <property type="project" value="TreeGrafter"/>
</dbReference>
<comment type="PTM">
    <text evidence="7">The conversion to 3-oxoalanine (also known as C-formylglycine, FGly), of a serine or cysteine residue in prokaryotes and of a cysteine residue in eukaryotes, is critical for catalytic activity.</text>
</comment>
<reference evidence="10 11" key="1">
    <citation type="submission" date="2018-05" db="EMBL/GenBank/DDBJ databases">
        <title>Genomic Encyclopedia of Type Strains, Phase I: the one thousand microbial genomes (KMG-I) project.</title>
        <authorList>
            <person name="Kyrpides N."/>
        </authorList>
    </citation>
    <scope>NUCLEOTIDE SEQUENCE [LARGE SCALE GENOMIC DNA]</scope>
    <source>
        <strain evidence="10 11">DSM 15611</strain>
    </source>
</reference>
<evidence type="ECO:0000313" key="11">
    <source>
        <dbReference type="Proteomes" id="UP000248314"/>
    </source>
</evidence>
<evidence type="ECO:0000256" key="3">
    <source>
        <dbReference type="ARBA" id="ARBA00022723"/>
    </source>
</evidence>
<evidence type="ECO:0000256" key="7">
    <source>
        <dbReference type="PIRSR" id="PIRSR600917-52"/>
    </source>
</evidence>
<dbReference type="RefSeq" id="WP_025815602.1">
    <property type="nucleotide sequence ID" value="NZ_BAIZ01000007.1"/>
</dbReference>
<evidence type="ECO:0000256" key="6">
    <source>
        <dbReference type="ARBA" id="ARBA00022837"/>
    </source>
</evidence>
<proteinExistence type="inferred from homology"/>
<protein>
    <submittedName>
        <fullName evidence="10">Arylsulfatase A-like enzyme</fullName>
    </submittedName>
</protein>
<feature type="chain" id="PRO_5016286614" evidence="8">
    <location>
        <begin position="22"/>
        <end position="514"/>
    </location>
</feature>
<feature type="modified residue" description="3-oxoalanine (Ser)" evidence="7">
    <location>
        <position position="81"/>
    </location>
</feature>
<keyword evidence="3" id="KW-0479">Metal-binding</keyword>
<dbReference type="GO" id="GO:0046872">
    <property type="term" value="F:metal ion binding"/>
    <property type="evidence" value="ECO:0007669"/>
    <property type="project" value="UniProtKB-KW"/>
</dbReference>
<gene>
    <name evidence="10" type="ORF">EJ73_00845</name>
</gene>
<dbReference type="AlphaFoldDB" id="A0A318I245"/>
<accession>A0A318I245</accession>
<dbReference type="Proteomes" id="UP000248314">
    <property type="component" value="Unassembled WGS sequence"/>
</dbReference>
<comment type="cofactor">
    <cofactor evidence="1">
        <name>Ca(2+)</name>
        <dbReference type="ChEBI" id="CHEBI:29108"/>
    </cofactor>
</comment>
<keyword evidence="6" id="KW-0106">Calcium</keyword>
<evidence type="ECO:0000256" key="5">
    <source>
        <dbReference type="ARBA" id="ARBA00022801"/>
    </source>
</evidence>
<evidence type="ECO:0000256" key="8">
    <source>
        <dbReference type="SAM" id="SignalP"/>
    </source>
</evidence>
<dbReference type="InterPro" id="IPR000917">
    <property type="entry name" value="Sulfatase_N"/>
</dbReference>
<dbReference type="STRING" id="1122991.GCA_000613445_02514"/>
<evidence type="ECO:0000259" key="9">
    <source>
        <dbReference type="Pfam" id="PF00884"/>
    </source>
</evidence>
<dbReference type="SUPFAM" id="SSF53649">
    <property type="entry name" value="Alkaline phosphatase-like"/>
    <property type="match status" value="1"/>
</dbReference>
<dbReference type="Pfam" id="PF00884">
    <property type="entry name" value="Sulfatase"/>
    <property type="match status" value="1"/>
</dbReference>